<dbReference type="InterPro" id="IPR050509">
    <property type="entry name" value="CoA-transferase_III"/>
</dbReference>
<evidence type="ECO:0000313" key="1">
    <source>
        <dbReference type="EMBL" id="TDQ42555.1"/>
    </source>
</evidence>
<keyword evidence="2" id="KW-1185">Reference proteome</keyword>
<accession>A0A4R6UCR6</accession>
<dbReference type="Pfam" id="PF02515">
    <property type="entry name" value="CoA_transf_3"/>
    <property type="match status" value="1"/>
</dbReference>
<evidence type="ECO:0000313" key="2">
    <source>
        <dbReference type="Proteomes" id="UP000295510"/>
    </source>
</evidence>
<comment type="caution">
    <text evidence="1">The sequence shown here is derived from an EMBL/GenBank/DDBJ whole genome shotgun (WGS) entry which is preliminary data.</text>
</comment>
<dbReference type="SUPFAM" id="SSF89796">
    <property type="entry name" value="CoA-transferase family III (CaiB/BaiF)"/>
    <property type="match status" value="1"/>
</dbReference>
<dbReference type="OrthoDB" id="9797653at2"/>
<gene>
    <name evidence="1" type="ORF">DFR43_109125</name>
</gene>
<dbReference type="Gene3D" id="3.40.50.10540">
    <property type="entry name" value="Crotonobetainyl-coa:carnitine coa-transferase, domain 1"/>
    <property type="match status" value="1"/>
</dbReference>
<sequence length="300" mass="31479">MNPLPFFDALQAGTAGRPLKGVRVLSLALNLPGPAALARLRAMGARCTQVLPPAGDPMALYSPVAHRDLTQGIVQRTLDLKTAKGQQQLQSLLTRSDVLLTSFRPSALKKLGLDSASLKQRHPALSAVAIVGSSGANAEKPGHDLTYQAEVGLVQGVALPPSLLADMAGALVATEAVLKALLQQRQTGQGAHLQVSLADAAHWLTWPLQWGLTGPGTLLGGQHAGYRVYACKGGRVAVAALEPHFAAALGRVVGLGPLTPQACLEPDTHEAVTAFMARRTRKQLEQLALTHDLPLHTLPA</sequence>
<dbReference type="Gene3D" id="3.30.1540.10">
    <property type="entry name" value="formyl-coa transferase, domain 3"/>
    <property type="match status" value="1"/>
</dbReference>
<dbReference type="GO" id="GO:0016740">
    <property type="term" value="F:transferase activity"/>
    <property type="evidence" value="ECO:0007669"/>
    <property type="project" value="UniProtKB-KW"/>
</dbReference>
<reference evidence="1 2" key="1">
    <citation type="submission" date="2019-03" db="EMBL/GenBank/DDBJ databases">
        <title>Genomic Encyclopedia of Type Strains, Phase IV (KMG-IV): sequencing the most valuable type-strain genomes for metagenomic binning, comparative biology and taxonomic classification.</title>
        <authorList>
            <person name="Goeker M."/>
        </authorList>
    </citation>
    <scope>NUCLEOTIDE SEQUENCE [LARGE SCALE GENOMIC DNA]</scope>
    <source>
        <strain evidence="1 2">DSM 19605</strain>
    </source>
</reference>
<keyword evidence="1" id="KW-0808">Transferase</keyword>
<dbReference type="EMBL" id="SNYL01000009">
    <property type="protein sequence ID" value="TDQ42555.1"/>
    <property type="molecule type" value="Genomic_DNA"/>
</dbReference>
<protein>
    <submittedName>
        <fullName evidence="1">Crotonobetainyl-CoA:carnitine CoA-transferase CaiB-like acyl-CoA transferase</fullName>
    </submittedName>
</protein>
<dbReference type="RefSeq" id="WP_133597852.1">
    <property type="nucleotide sequence ID" value="NZ_SNYL01000009.1"/>
</dbReference>
<organism evidence="1 2">
    <name type="scientific">Tepidicella xavieri</name>
    <dbReference type="NCBI Taxonomy" id="360241"/>
    <lineage>
        <taxon>Bacteria</taxon>
        <taxon>Pseudomonadati</taxon>
        <taxon>Pseudomonadota</taxon>
        <taxon>Betaproteobacteria</taxon>
        <taxon>Burkholderiales</taxon>
        <taxon>Tepidicella</taxon>
    </lineage>
</organism>
<dbReference type="InterPro" id="IPR044855">
    <property type="entry name" value="CoA-Trfase_III_dom3_sf"/>
</dbReference>
<dbReference type="PANTHER" id="PTHR48228:SF5">
    <property type="entry name" value="ALPHA-METHYLACYL-COA RACEMASE"/>
    <property type="match status" value="1"/>
</dbReference>
<dbReference type="AlphaFoldDB" id="A0A4R6UCR6"/>
<dbReference type="PANTHER" id="PTHR48228">
    <property type="entry name" value="SUCCINYL-COA--D-CITRAMALATE COA-TRANSFERASE"/>
    <property type="match status" value="1"/>
</dbReference>
<dbReference type="InterPro" id="IPR003673">
    <property type="entry name" value="CoA-Trfase_fam_III"/>
</dbReference>
<dbReference type="Proteomes" id="UP000295510">
    <property type="component" value="Unassembled WGS sequence"/>
</dbReference>
<proteinExistence type="predicted"/>
<name>A0A4R6UCR6_9BURK</name>
<dbReference type="InterPro" id="IPR023606">
    <property type="entry name" value="CoA-Trfase_III_dom_1_sf"/>
</dbReference>